<name>A0A2P2DY98_9LEPT</name>
<dbReference type="EMBL" id="BFBB01000003">
    <property type="protein sequence ID" value="GBF49593.1"/>
    <property type="molecule type" value="Genomic_DNA"/>
</dbReference>
<accession>A0A2P2DY98</accession>
<dbReference type="SUPFAM" id="SSF48029">
    <property type="entry name" value="FliG"/>
    <property type="match status" value="1"/>
</dbReference>
<evidence type="ECO:0000313" key="1">
    <source>
        <dbReference type="EMBL" id="GBF49593.1"/>
    </source>
</evidence>
<organism evidence="1 2">
    <name type="scientific">Leptospira ryugenii</name>
    <dbReference type="NCBI Taxonomy" id="1917863"/>
    <lineage>
        <taxon>Bacteria</taxon>
        <taxon>Pseudomonadati</taxon>
        <taxon>Spirochaetota</taxon>
        <taxon>Spirochaetia</taxon>
        <taxon>Leptospirales</taxon>
        <taxon>Leptospiraceae</taxon>
        <taxon>Leptospira</taxon>
    </lineage>
</organism>
<reference evidence="1 2" key="1">
    <citation type="submission" date="2018-02" db="EMBL/GenBank/DDBJ databases">
        <title>Novel Leptospira species isolated from soil and water in Japan.</title>
        <authorList>
            <person name="Nakao R."/>
            <person name="Masuzawa T."/>
        </authorList>
    </citation>
    <scope>NUCLEOTIDE SEQUENCE [LARGE SCALE GENOMIC DNA]</scope>
    <source>
        <strain evidence="1 2">YH101</strain>
    </source>
</reference>
<gene>
    <name evidence="1" type="ORF">LPTSP4_11090</name>
</gene>
<evidence type="ECO:0000313" key="2">
    <source>
        <dbReference type="Proteomes" id="UP000245133"/>
    </source>
</evidence>
<protein>
    <submittedName>
        <fullName evidence="1">Uncharacterized protein</fullName>
    </submittedName>
</protein>
<dbReference type="AlphaFoldDB" id="A0A2P2DY98"/>
<proteinExistence type="predicted"/>
<sequence>MIHYPGKNYHFFKASADAVARIQSKLEPFYPFLKLKAEELPFLCSDPIVVPRFLYRLQWNRQTYPSQSIFTPYYNRYDYKTLSFPYKIPENTNVVKPNESIRLRVDQSPFPLSLKIPFFLEFENLERIQIGAIQNDRKSIFKHRRTRYESAKYLSLRDIVNPSFSEEEILKQIESLYFDQKSKNYLYRLVKILFAGTPSEEQSIISNLFSHEAEFAHFLSKSIFNPELLPLVHGPFLQSFVSQFDERKIKFALPKLSTQLRQLLQKSVSKNKFQMILSAPALQPEPGEGLWELLEMEMYKQFSRNIYYEKDQVITYREMEDESKESKDISPIPSHKFNLWTTQSGIELYAVEANKIYFITKAWIEVLRFDWFISKKELETTIYHRLPKDLILELPNLSHARFLVGAGITQSKEPFEFALQWFEA</sequence>
<dbReference type="RefSeq" id="WP_108974611.1">
    <property type="nucleotide sequence ID" value="NZ_BFBB01000003.1"/>
</dbReference>
<keyword evidence="2" id="KW-1185">Reference proteome</keyword>
<dbReference type="OrthoDB" id="343811at2"/>
<comment type="caution">
    <text evidence="1">The sequence shown here is derived from an EMBL/GenBank/DDBJ whole genome shotgun (WGS) entry which is preliminary data.</text>
</comment>
<dbReference type="InterPro" id="IPR011002">
    <property type="entry name" value="FliG_a-hlx"/>
</dbReference>
<dbReference type="Proteomes" id="UP000245133">
    <property type="component" value="Unassembled WGS sequence"/>
</dbReference>